<accession>A0A2T5P625</accession>
<dbReference type="RefSeq" id="WP_108109022.1">
    <property type="nucleotide sequence ID" value="NZ_QASN01000021.1"/>
</dbReference>
<organism evidence="3 4">
    <name type="scientific">Pseudomonas mangrovi</name>
    <dbReference type="NCBI Taxonomy" id="2161748"/>
    <lineage>
        <taxon>Bacteria</taxon>
        <taxon>Pseudomonadati</taxon>
        <taxon>Pseudomonadota</taxon>
        <taxon>Gammaproteobacteria</taxon>
        <taxon>Pseudomonadales</taxon>
        <taxon>Pseudomonadaceae</taxon>
        <taxon>Pseudomonas</taxon>
    </lineage>
</organism>
<sequence>MSEQLQAHAALSGHADTPAEPHSLYPKRPANVGPLFHAIAIPLFALLLPFNALAIGAILTLATLLQLGRRLLCAIPGVSAGGAAIRDGYHALIQPLANRVMKDPRDEPILAAAITLACTAYALLIAQLIIGELSWPLLIGFYAFVFGPNIRAFVRSFSAMHQEGHGRGGTLKGGSLCDRLTGNTFLYIFFAVPMGLVPHATAHLQQHHRENAGPLDIYATARYDHANAWHFVVYLVREVMYQQLMVSPYLYFRSRGKSVQARSMLTGNLIYFGLFALLAWYSLELAVAYMLVPWCAANFLMGVIHWSQHAFYGGQQDPKDYMYNTVTLLEKPVNMLNEGYHVCHHHWANVHWSESAELFEKIKPEMAAAGSMVFRDLGVLDLFLLLMLRRFDRLADKLEWWQPLSHAEKVELIRQRCRPAPIAEQERGHQRAAAA</sequence>
<keyword evidence="1" id="KW-0812">Transmembrane</keyword>
<evidence type="ECO:0000259" key="2">
    <source>
        <dbReference type="Pfam" id="PF00487"/>
    </source>
</evidence>
<dbReference type="PANTHER" id="PTHR36459">
    <property type="entry name" value="ORF"/>
    <property type="match status" value="1"/>
</dbReference>
<feature type="transmembrane region" description="Helical" evidence="1">
    <location>
        <begin position="263"/>
        <end position="281"/>
    </location>
</feature>
<feature type="transmembrane region" description="Helical" evidence="1">
    <location>
        <begin position="135"/>
        <end position="154"/>
    </location>
</feature>
<evidence type="ECO:0000256" key="1">
    <source>
        <dbReference type="SAM" id="Phobius"/>
    </source>
</evidence>
<feature type="transmembrane region" description="Helical" evidence="1">
    <location>
        <begin position="109"/>
        <end position="129"/>
    </location>
</feature>
<comment type="caution">
    <text evidence="3">The sequence shown here is derived from an EMBL/GenBank/DDBJ whole genome shotgun (WGS) entry which is preliminary data.</text>
</comment>
<reference evidence="3 4" key="1">
    <citation type="submission" date="2018-04" db="EMBL/GenBank/DDBJ databases">
        <title>Pseudomonas sp. nov., isolated from mangrove soil.</title>
        <authorList>
            <person name="Chen C."/>
        </authorList>
    </citation>
    <scope>NUCLEOTIDE SEQUENCE [LARGE SCALE GENOMIC DNA]</scope>
    <source>
        <strain evidence="3 4">TC-11</strain>
    </source>
</reference>
<dbReference type="Proteomes" id="UP000244064">
    <property type="component" value="Unassembled WGS sequence"/>
</dbReference>
<dbReference type="GO" id="GO:0006629">
    <property type="term" value="P:lipid metabolic process"/>
    <property type="evidence" value="ECO:0007669"/>
    <property type="project" value="InterPro"/>
</dbReference>
<evidence type="ECO:0000313" key="4">
    <source>
        <dbReference type="Proteomes" id="UP000244064"/>
    </source>
</evidence>
<dbReference type="OrthoDB" id="634389at2"/>
<gene>
    <name evidence="3" type="ORF">DBO85_18045</name>
</gene>
<feature type="transmembrane region" description="Helical" evidence="1">
    <location>
        <begin position="35"/>
        <end position="62"/>
    </location>
</feature>
<proteinExistence type="predicted"/>
<dbReference type="PANTHER" id="PTHR36459:SF1">
    <property type="entry name" value="FATTY ACID DESATURASE DOMAIN-CONTAINING PROTEIN-RELATED"/>
    <property type="match status" value="1"/>
</dbReference>
<dbReference type="EMBL" id="QASN01000021">
    <property type="protein sequence ID" value="PTU73145.1"/>
    <property type="molecule type" value="Genomic_DNA"/>
</dbReference>
<dbReference type="InterPro" id="IPR005804">
    <property type="entry name" value="FA_desaturase_dom"/>
</dbReference>
<name>A0A2T5P625_9PSED</name>
<keyword evidence="1" id="KW-1133">Transmembrane helix</keyword>
<keyword evidence="1" id="KW-0472">Membrane</keyword>
<protein>
    <submittedName>
        <fullName evidence="3">Fatty acid desaturase</fullName>
    </submittedName>
</protein>
<keyword evidence="4" id="KW-1185">Reference proteome</keyword>
<dbReference type="Pfam" id="PF00487">
    <property type="entry name" value="FA_desaturase"/>
    <property type="match status" value="1"/>
</dbReference>
<feature type="domain" description="Fatty acid desaturase" evidence="2">
    <location>
        <begin position="135"/>
        <end position="370"/>
    </location>
</feature>
<dbReference type="AlphaFoldDB" id="A0A2T5P625"/>
<evidence type="ECO:0000313" key="3">
    <source>
        <dbReference type="EMBL" id="PTU73145.1"/>
    </source>
</evidence>